<dbReference type="InterPro" id="IPR042098">
    <property type="entry name" value="TauD-like_sf"/>
</dbReference>
<dbReference type="OrthoDB" id="979809at2"/>
<dbReference type="InterPro" id="IPR003819">
    <property type="entry name" value="TauD/TfdA-like"/>
</dbReference>
<dbReference type="STRING" id="927083.DB32_002785"/>
<gene>
    <name evidence="9" type="ORF">DB32_002785</name>
</gene>
<dbReference type="PANTHER" id="PTHR10696:SF51">
    <property type="entry name" value="TRIMETHYLLYSINE DIOXYGENASE, MITOCHONDRIAL"/>
    <property type="match status" value="1"/>
</dbReference>
<dbReference type="EMBL" id="CP011125">
    <property type="protein sequence ID" value="AKF05636.1"/>
    <property type="molecule type" value="Genomic_DNA"/>
</dbReference>
<evidence type="ECO:0000313" key="10">
    <source>
        <dbReference type="Proteomes" id="UP000034883"/>
    </source>
</evidence>
<organism evidence="9 10">
    <name type="scientific">Sandaracinus amylolyticus</name>
    <dbReference type="NCBI Taxonomy" id="927083"/>
    <lineage>
        <taxon>Bacteria</taxon>
        <taxon>Pseudomonadati</taxon>
        <taxon>Myxococcota</taxon>
        <taxon>Polyangia</taxon>
        <taxon>Polyangiales</taxon>
        <taxon>Sandaracinaceae</taxon>
        <taxon>Sandaracinus</taxon>
    </lineage>
</organism>
<keyword evidence="7" id="KW-0408">Iron</keyword>
<dbReference type="Gene3D" id="3.60.130.10">
    <property type="entry name" value="Clavaminate synthase-like"/>
    <property type="match status" value="1"/>
</dbReference>
<evidence type="ECO:0000256" key="1">
    <source>
        <dbReference type="ARBA" id="ARBA00001954"/>
    </source>
</evidence>
<dbReference type="Proteomes" id="UP000034883">
    <property type="component" value="Chromosome"/>
</dbReference>
<dbReference type="GO" id="GO:0045329">
    <property type="term" value="P:carnitine biosynthetic process"/>
    <property type="evidence" value="ECO:0007669"/>
    <property type="project" value="TreeGrafter"/>
</dbReference>
<keyword evidence="5" id="KW-0223">Dioxygenase</keyword>
<dbReference type="PANTHER" id="PTHR10696">
    <property type="entry name" value="GAMMA-BUTYROBETAINE HYDROXYLASE-RELATED"/>
    <property type="match status" value="1"/>
</dbReference>
<feature type="domain" description="TauD/TfdA-like" evidence="8">
    <location>
        <begin position="133"/>
        <end position="351"/>
    </location>
</feature>
<keyword evidence="4" id="KW-0479">Metal-binding</keyword>
<comment type="similarity">
    <text evidence="3">Belongs to the gamma-BBH/TMLD family.</text>
</comment>
<evidence type="ECO:0000256" key="4">
    <source>
        <dbReference type="ARBA" id="ARBA00022723"/>
    </source>
</evidence>
<comment type="cofactor">
    <cofactor evidence="1">
        <name>Fe(2+)</name>
        <dbReference type="ChEBI" id="CHEBI:29033"/>
    </cofactor>
</comment>
<protein>
    <submittedName>
        <fullName evidence="9">Gamma-butyrobetaine hydroxylase, putative</fullName>
    </submittedName>
</protein>
<evidence type="ECO:0000259" key="8">
    <source>
        <dbReference type="Pfam" id="PF02668"/>
    </source>
</evidence>
<accession>A0A0F6W2B6</accession>
<dbReference type="AlphaFoldDB" id="A0A0F6W2B6"/>
<dbReference type="GO" id="GO:0046872">
    <property type="term" value="F:metal ion binding"/>
    <property type="evidence" value="ECO:0007669"/>
    <property type="project" value="UniProtKB-KW"/>
</dbReference>
<keyword evidence="10" id="KW-1185">Reference proteome</keyword>
<dbReference type="Gene3D" id="3.30.2020.30">
    <property type="match status" value="1"/>
</dbReference>
<comment type="cofactor">
    <cofactor evidence="2">
        <name>L-ascorbate</name>
        <dbReference type="ChEBI" id="CHEBI:38290"/>
    </cofactor>
</comment>
<dbReference type="KEGG" id="samy:DB32_002785"/>
<evidence type="ECO:0000256" key="6">
    <source>
        <dbReference type="ARBA" id="ARBA00023002"/>
    </source>
</evidence>
<name>A0A0F6W2B6_9BACT</name>
<evidence type="ECO:0000256" key="7">
    <source>
        <dbReference type="ARBA" id="ARBA00023004"/>
    </source>
</evidence>
<evidence type="ECO:0000256" key="5">
    <source>
        <dbReference type="ARBA" id="ARBA00022964"/>
    </source>
</evidence>
<reference evidence="9 10" key="1">
    <citation type="submission" date="2015-03" db="EMBL/GenBank/DDBJ databases">
        <title>Genome assembly of Sandaracinus amylolyticus DSM 53668.</title>
        <authorList>
            <person name="Sharma G."/>
            <person name="Subramanian S."/>
        </authorList>
    </citation>
    <scope>NUCLEOTIDE SEQUENCE [LARGE SCALE GENOMIC DNA]</scope>
    <source>
        <strain evidence="9 10">DSM 53668</strain>
    </source>
</reference>
<proteinExistence type="inferred from homology"/>
<evidence type="ECO:0000313" key="9">
    <source>
        <dbReference type="EMBL" id="AKF05636.1"/>
    </source>
</evidence>
<dbReference type="Pfam" id="PF02668">
    <property type="entry name" value="TauD"/>
    <property type="match status" value="1"/>
</dbReference>
<dbReference type="InterPro" id="IPR038492">
    <property type="entry name" value="GBBH-like_N_sf"/>
</dbReference>
<evidence type="ECO:0000256" key="3">
    <source>
        <dbReference type="ARBA" id="ARBA00008654"/>
    </source>
</evidence>
<dbReference type="InterPro" id="IPR050411">
    <property type="entry name" value="AlphaKG_dependent_hydroxylases"/>
</dbReference>
<dbReference type="GO" id="GO:0016706">
    <property type="term" value="F:2-oxoglutarate-dependent dioxygenase activity"/>
    <property type="evidence" value="ECO:0007669"/>
    <property type="project" value="UniProtKB-ARBA"/>
</dbReference>
<keyword evidence="6" id="KW-0560">Oxidoreductase</keyword>
<sequence>MSLSKPRVVSHDRFARIVFGDGRHADFHWIWLRHECALDRHPSTGERTLCSSRIAPDLRAHYAWIDGDALHVRWAGERADRAASRYPLGWLREHAYAPDRDDVEPARTLAELETTLASDEALLPPDWPERLARDGALIARHPTGITGPEHTERLIDQIAAEGLAVITTHFGRIEDLRTDNTTNQNTDQLGYTDAPIDLHTDQPFLDAPPRYQLLHAIRPADEGGESLVSDAHRAARWLAQHDVETYRVLTTTPVRFHRKQKAFERLFTGPILDARSDRFQVRLSPFTMAPHRLPFAEMDAWYRAYARFVRLVEESAVRTTLRAGDVLLYDNHRMLHARTGFRGARWVRGVYFDRGAR</sequence>
<dbReference type="RefSeq" id="WP_053232886.1">
    <property type="nucleotide sequence ID" value="NZ_CP011125.1"/>
</dbReference>
<evidence type="ECO:0000256" key="2">
    <source>
        <dbReference type="ARBA" id="ARBA00001961"/>
    </source>
</evidence>
<dbReference type="SUPFAM" id="SSF51197">
    <property type="entry name" value="Clavaminate synthase-like"/>
    <property type="match status" value="1"/>
</dbReference>